<dbReference type="InterPro" id="IPR052177">
    <property type="entry name" value="Divisome_Glycosyl_Hydrolase"/>
</dbReference>
<dbReference type="RefSeq" id="WP_380000043.1">
    <property type="nucleotide sequence ID" value="NZ_JBHSGN010000121.1"/>
</dbReference>
<sequence length="417" mass="48230">MRNILILFFIAFVCAACSTKEKEADTGKPKLLWLDAEANFKRFSDKDSIRFYLDLAKNTGFNGIVVDVRPMAGDALYKSKMLKPLTTFGDGYVYERDWDYLQFFIDEARKRNMKVTVSAGILSAGLVRQKTGTAYEDASWDDKVCIAYTPDGLKNMKETGEYAVFLNPVLKSVQTFITEYISEIVSNYDFDAFTLDYCRYCNANYDFSDSTRVAFEKFIGEKVDHFPEDIFTYNDKAERIPGKYYKQWWEFRSTTITNLIGNIRKTIKDKKPDMQLDYWAASWIHSIYGNGQNWGSKKHYDPSEMFPEWASETYKNTGFADQLDVFMLGSYLYDVYGLDNNESIEYAIDRAYKLIGDDCEIYGTVYGENNIKNMEDAVYVCLTQSAGLMVFDIVQVIKYNMWDDIKRGIGRAEENNN</sequence>
<dbReference type="EMBL" id="JBHSGN010000121">
    <property type="protein sequence ID" value="MFC4676133.1"/>
    <property type="molecule type" value="Genomic_DNA"/>
</dbReference>
<gene>
    <name evidence="4" type="ORF">ACFO6W_20825</name>
</gene>
<comment type="caution">
    <text evidence="4">The sequence shown here is derived from an EMBL/GenBank/DDBJ whole genome shotgun (WGS) entry which is preliminary data.</text>
</comment>
<feature type="domain" description="Glycosyl hydrolase-like 10" evidence="2">
    <location>
        <begin position="33"/>
        <end position="278"/>
    </location>
</feature>
<reference evidence="5" key="1">
    <citation type="journal article" date="2019" name="Int. J. Syst. Evol. Microbiol.">
        <title>The Global Catalogue of Microorganisms (GCM) 10K type strain sequencing project: providing services to taxonomists for standard genome sequencing and annotation.</title>
        <authorList>
            <consortium name="The Broad Institute Genomics Platform"/>
            <consortium name="The Broad Institute Genome Sequencing Center for Infectious Disease"/>
            <person name="Wu L."/>
            <person name="Ma J."/>
        </authorList>
    </citation>
    <scope>NUCLEOTIDE SEQUENCE [LARGE SCALE GENOMIC DNA]</scope>
    <source>
        <strain evidence="5">CCUG 66188</strain>
    </source>
</reference>
<proteinExistence type="predicted"/>
<dbReference type="Proteomes" id="UP001596023">
    <property type="component" value="Unassembled WGS sequence"/>
</dbReference>
<organism evidence="4 5">
    <name type="scientific">Dysgonomonas termitidis</name>
    <dbReference type="NCBI Taxonomy" id="1516126"/>
    <lineage>
        <taxon>Bacteria</taxon>
        <taxon>Pseudomonadati</taxon>
        <taxon>Bacteroidota</taxon>
        <taxon>Bacteroidia</taxon>
        <taxon>Bacteroidales</taxon>
        <taxon>Dysgonomonadaceae</taxon>
        <taxon>Dysgonomonas</taxon>
    </lineage>
</organism>
<dbReference type="Pfam" id="PF02638">
    <property type="entry name" value="GHL10"/>
    <property type="match status" value="1"/>
</dbReference>
<dbReference type="PANTHER" id="PTHR43405:SF1">
    <property type="entry name" value="GLYCOSYL HYDROLASE DIGH"/>
    <property type="match status" value="1"/>
</dbReference>
<dbReference type="SUPFAM" id="SSF51445">
    <property type="entry name" value="(Trans)glycosidases"/>
    <property type="match status" value="1"/>
</dbReference>
<protein>
    <submittedName>
        <fullName evidence="4">Family 10 glycosylhydrolase</fullName>
    </submittedName>
</protein>
<dbReference type="InterPro" id="IPR003790">
    <property type="entry name" value="GHL10"/>
</dbReference>
<evidence type="ECO:0000256" key="1">
    <source>
        <dbReference type="ARBA" id="ARBA00022729"/>
    </source>
</evidence>
<feature type="domain" description="DUF4985" evidence="3">
    <location>
        <begin position="308"/>
        <end position="407"/>
    </location>
</feature>
<accession>A0ABV9L2Z4</accession>
<dbReference type="InterPro" id="IPR017853">
    <property type="entry name" value="GH"/>
</dbReference>
<evidence type="ECO:0000259" key="2">
    <source>
        <dbReference type="Pfam" id="PF02638"/>
    </source>
</evidence>
<keyword evidence="5" id="KW-1185">Reference proteome</keyword>
<dbReference type="InterPro" id="IPR032280">
    <property type="entry name" value="DUF4985"/>
</dbReference>
<dbReference type="Gene3D" id="3.20.20.80">
    <property type="entry name" value="Glycosidases"/>
    <property type="match status" value="1"/>
</dbReference>
<evidence type="ECO:0000313" key="4">
    <source>
        <dbReference type="EMBL" id="MFC4676133.1"/>
    </source>
</evidence>
<keyword evidence="1" id="KW-0732">Signal</keyword>
<dbReference type="PANTHER" id="PTHR43405">
    <property type="entry name" value="GLYCOSYL HYDROLASE DIGH"/>
    <property type="match status" value="1"/>
</dbReference>
<name>A0ABV9L2Z4_9BACT</name>
<evidence type="ECO:0000313" key="5">
    <source>
        <dbReference type="Proteomes" id="UP001596023"/>
    </source>
</evidence>
<dbReference type="Pfam" id="PF16373">
    <property type="entry name" value="DUF4985"/>
    <property type="match status" value="1"/>
</dbReference>
<evidence type="ECO:0000259" key="3">
    <source>
        <dbReference type="Pfam" id="PF16373"/>
    </source>
</evidence>